<evidence type="ECO:0008006" key="3">
    <source>
        <dbReference type="Google" id="ProtNLM"/>
    </source>
</evidence>
<accession>A0ABD0QWZ9</accession>
<dbReference type="EMBL" id="JAMKFB020000006">
    <property type="protein sequence ID" value="KAL0190766.1"/>
    <property type="molecule type" value="Genomic_DNA"/>
</dbReference>
<evidence type="ECO:0000313" key="1">
    <source>
        <dbReference type="EMBL" id="KAL0190766.1"/>
    </source>
</evidence>
<protein>
    <recommendedName>
        <fullName evidence="3">NADH dehydrogenase subunit 5</fullName>
    </recommendedName>
</protein>
<comment type="caution">
    <text evidence="1">The sequence shown here is derived from an EMBL/GenBank/DDBJ whole genome shotgun (WGS) entry which is preliminary data.</text>
</comment>
<sequence>LHKWFSTLKITPQPLPNKPLHNQDPSTLCHMIPDSIHHMTPIKDGFHTTILQLIHDTLHQSTHFTSTTLIPESTFPAATRIILAILTADMNVYTTEGLSFKRLSFQLTHTHQAA</sequence>
<reference evidence="1 2" key="1">
    <citation type="submission" date="2024-05" db="EMBL/GenBank/DDBJ databases">
        <title>Genome sequencing and assembly of Indian major carp, Cirrhinus mrigala (Hamilton, 1822).</title>
        <authorList>
            <person name="Mohindra V."/>
            <person name="Chowdhury L.M."/>
            <person name="Lal K."/>
            <person name="Jena J.K."/>
        </authorList>
    </citation>
    <scope>NUCLEOTIDE SEQUENCE [LARGE SCALE GENOMIC DNA]</scope>
    <source>
        <strain evidence="1">CM1030</strain>
        <tissue evidence="1">Blood</tissue>
    </source>
</reference>
<dbReference type="AlphaFoldDB" id="A0ABD0QWZ9"/>
<proteinExistence type="predicted"/>
<keyword evidence="2" id="KW-1185">Reference proteome</keyword>
<gene>
    <name evidence="1" type="ORF">M9458_013464</name>
</gene>
<organism evidence="1 2">
    <name type="scientific">Cirrhinus mrigala</name>
    <name type="common">Mrigala</name>
    <dbReference type="NCBI Taxonomy" id="683832"/>
    <lineage>
        <taxon>Eukaryota</taxon>
        <taxon>Metazoa</taxon>
        <taxon>Chordata</taxon>
        <taxon>Craniata</taxon>
        <taxon>Vertebrata</taxon>
        <taxon>Euteleostomi</taxon>
        <taxon>Actinopterygii</taxon>
        <taxon>Neopterygii</taxon>
        <taxon>Teleostei</taxon>
        <taxon>Ostariophysi</taxon>
        <taxon>Cypriniformes</taxon>
        <taxon>Cyprinidae</taxon>
        <taxon>Labeoninae</taxon>
        <taxon>Labeonini</taxon>
        <taxon>Cirrhinus</taxon>
    </lineage>
</organism>
<dbReference type="Proteomes" id="UP001529510">
    <property type="component" value="Unassembled WGS sequence"/>
</dbReference>
<feature type="non-terminal residue" evidence="1">
    <location>
        <position position="1"/>
    </location>
</feature>
<name>A0ABD0QWZ9_CIRMR</name>
<feature type="non-terminal residue" evidence="1">
    <location>
        <position position="114"/>
    </location>
</feature>
<evidence type="ECO:0000313" key="2">
    <source>
        <dbReference type="Proteomes" id="UP001529510"/>
    </source>
</evidence>